<evidence type="ECO:0000313" key="2">
    <source>
        <dbReference type="EMBL" id="GLW65699.1"/>
    </source>
</evidence>
<organism evidence="2 3">
    <name type="scientific">Actinomadura rubrobrunea</name>
    <dbReference type="NCBI Taxonomy" id="115335"/>
    <lineage>
        <taxon>Bacteria</taxon>
        <taxon>Bacillati</taxon>
        <taxon>Actinomycetota</taxon>
        <taxon>Actinomycetes</taxon>
        <taxon>Streptosporangiales</taxon>
        <taxon>Thermomonosporaceae</taxon>
        <taxon>Actinomadura</taxon>
    </lineage>
</organism>
<name>A0A9W6PWE6_9ACTN</name>
<dbReference type="AlphaFoldDB" id="A0A9W6PWE6"/>
<evidence type="ECO:0000313" key="3">
    <source>
        <dbReference type="Proteomes" id="UP001165124"/>
    </source>
</evidence>
<feature type="region of interest" description="Disordered" evidence="1">
    <location>
        <begin position="1"/>
        <end position="22"/>
    </location>
</feature>
<keyword evidence="3" id="KW-1185">Reference proteome</keyword>
<dbReference type="Proteomes" id="UP001165124">
    <property type="component" value="Unassembled WGS sequence"/>
</dbReference>
<accession>A0A9W6PWE6</accession>
<sequence length="85" mass="9400">MLRESSGISDASPKRRRRQEDAWVRSMVDNASGPCRAMSAEGRGFASGARRHRRFNGGQIDAGGVWYRGDASAYVHKVAFSDGRR</sequence>
<reference evidence="2" key="1">
    <citation type="submission" date="2023-02" db="EMBL/GenBank/DDBJ databases">
        <title>Actinomadura rubrobrunea NBRC 14622.</title>
        <authorList>
            <person name="Ichikawa N."/>
            <person name="Sato H."/>
            <person name="Tonouchi N."/>
        </authorList>
    </citation>
    <scope>NUCLEOTIDE SEQUENCE</scope>
    <source>
        <strain evidence="2">NBRC 14622</strain>
    </source>
</reference>
<dbReference type="EMBL" id="BSRZ01000010">
    <property type="protein sequence ID" value="GLW65699.1"/>
    <property type="molecule type" value="Genomic_DNA"/>
</dbReference>
<evidence type="ECO:0000256" key="1">
    <source>
        <dbReference type="SAM" id="MobiDB-lite"/>
    </source>
</evidence>
<comment type="caution">
    <text evidence="2">The sequence shown here is derived from an EMBL/GenBank/DDBJ whole genome shotgun (WGS) entry which is preliminary data.</text>
</comment>
<proteinExistence type="predicted"/>
<gene>
    <name evidence="2" type="ORF">Arub01_39430</name>
</gene>
<protein>
    <submittedName>
        <fullName evidence="2">Uncharacterized protein</fullName>
    </submittedName>
</protein>